<sequence length="390" mass="43683">MTLDACAPQPLSIIGRPRLACPGLPCDSDGGREIWIPQSGIPGCMYPSMDVLDIFQKAHPNTYLRVLQNLPANLAAMRRLAEPAANRPTPKDASSVLCVPAVPAVDGLDQTRKLQDSGRPDQQRSATARTSTRLRECVYAQSWPQRQKAVEAINSPNIGWRQQQHTIRAPVTTVVGNASSRLRSKDDKRSSRKTGIPPGSVCIFTVCRSERFPQPVDSRRRHPRPPSKPRVLLLVYSTVHAPFVAQTQVWHLSVARAFKVVASRPRIEQRKRKDGQNARPTPRPEAPSELSGARCRRRPIRRTAAIPCHAGQMHVWPAFWNVEWRMAACRNIAGKPCPSLCAHVAQRHAVVCLLAARMFQLPWHCMTLSTEDSRSPSPEPVWNMETWDRY</sequence>
<name>A0AAE0N3I7_9PEZI</name>
<dbReference type="AlphaFoldDB" id="A0AAE0N3I7"/>
<reference evidence="2" key="1">
    <citation type="journal article" date="2023" name="Mol. Phylogenet. Evol.">
        <title>Genome-scale phylogeny and comparative genomics of the fungal order Sordariales.</title>
        <authorList>
            <person name="Hensen N."/>
            <person name="Bonometti L."/>
            <person name="Westerberg I."/>
            <person name="Brannstrom I.O."/>
            <person name="Guillou S."/>
            <person name="Cros-Aarteil S."/>
            <person name="Calhoun S."/>
            <person name="Haridas S."/>
            <person name="Kuo A."/>
            <person name="Mondo S."/>
            <person name="Pangilinan J."/>
            <person name="Riley R."/>
            <person name="LaButti K."/>
            <person name="Andreopoulos B."/>
            <person name="Lipzen A."/>
            <person name="Chen C."/>
            <person name="Yan M."/>
            <person name="Daum C."/>
            <person name="Ng V."/>
            <person name="Clum A."/>
            <person name="Steindorff A."/>
            <person name="Ohm R.A."/>
            <person name="Martin F."/>
            <person name="Silar P."/>
            <person name="Natvig D.O."/>
            <person name="Lalanne C."/>
            <person name="Gautier V."/>
            <person name="Ament-Velasquez S.L."/>
            <person name="Kruys A."/>
            <person name="Hutchinson M.I."/>
            <person name="Powell A.J."/>
            <person name="Barry K."/>
            <person name="Miller A.N."/>
            <person name="Grigoriev I.V."/>
            <person name="Debuchy R."/>
            <person name="Gladieux P."/>
            <person name="Hiltunen Thoren M."/>
            <person name="Johannesson H."/>
        </authorList>
    </citation>
    <scope>NUCLEOTIDE SEQUENCE</scope>
    <source>
        <strain evidence="2">CBS 958.72</strain>
    </source>
</reference>
<dbReference type="Proteomes" id="UP001287356">
    <property type="component" value="Unassembled WGS sequence"/>
</dbReference>
<organism evidence="2 3">
    <name type="scientific">Lasiosphaeria ovina</name>
    <dbReference type="NCBI Taxonomy" id="92902"/>
    <lineage>
        <taxon>Eukaryota</taxon>
        <taxon>Fungi</taxon>
        <taxon>Dikarya</taxon>
        <taxon>Ascomycota</taxon>
        <taxon>Pezizomycotina</taxon>
        <taxon>Sordariomycetes</taxon>
        <taxon>Sordariomycetidae</taxon>
        <taxon>Sordariales</taxon>
        <taxon>Lasiosphaeriaceae</taxon>
        <taxon>Lasiosphaeria</taxon>
    </lineage>
</organism>
<feature type="region of interest" description="Disordered" evidence="1">
    <location>
        <begin position="266"/>
        <end position="294"/>
    </location>
</feature>
<evidence type="ECO:0000313" key="3">
    <source>
        <dbReference type="Proteomes" id="UP001287356"/>
    </source>
</evidence>
<proteinExistence type="predicted"/>
<reference evidence="2" key="2">
    <citation type="submission" date="2023-06" db="EMBL/GenBank/DDBJ databases">
        <authorList>
            <consortium name="Lawrence Berkeley National Laboratory"/>
            <person name="Haridas S."/>
            <person name="Hensen N."/>
            <person name="Bonometti L."/>
            <person name="Westerberg I."/>
            <person name="Brannstrom I.O."/>
            <person name="Guillou S."/>
            <person name="Cros-Aarteil S."/>
            <person name="Calhoun S."/>
            <person name="Kuo A."/>
            <person name="Mondo S."/>
            <person name="Pangilinan J."/>
            <person name="Riley R."/>
            <person name="Labutti K."/>
            <person name="Andreopoulos B."/>
            <person name="Lipzen A."/>
            <person name="Chen C."/>
            <person name="Yanf M."/>
            <person name="Daum C."/>
            <person name="Ng V."/>
            <person name="Clum A."/>
            <person name="Steindorff A."/>
            <person name="Ohm R."/>
            <person name="Martin F."/>
            <person name="Silar P."/>
            <person name="Natvig D."/>
            <person name="Lalanne C."/>
            <person name="Gautier V."/>
            <person name="Ament-Velasquez S.L."/>
            <person name="Kruys A."/>
            <person name="Hutchinson M.I."/>
            <person name="Powell A.J."/>
            <person name="Barry K."/>
            <person name="Miller A.N."/>
            <person name="Grigoriev I.V."/>
            <person name="Debuchy R."/>
            <person name="Gladieux P."/>
            <person name="Thoren M.H."/>
            <person name="Johannesson H."/>
        </authorList>
    </citation>
    <scope>NUCLEOTIDE SEQUENCE</scope>
    <source>
        <strain evidence="2">CBS 958.72</strain>
    </source>
</reference>
<evidence type="ECO:0000313" key="2">
    <source>
        <dbReference type="EMBL" id="KAK3368895.1"/>
    </source>
</evidence>
<feature type="region of interest" description="Disordered" evidence="1">
    <location>
        <begin position="178"/>
        <end position="197"/>
    </location>
</feature>
<gene>
    <name evidence="2" type="ORF">B0T24DRAFT_343078</name>
</gene>
<feature type="compositionally biased region" description="Basic and acidic residues" evidence="1">
    <location>
        <begin position="111"/>
        <end position="122"/>
    </location>
</feature>
<feature type="region of interest" description="Disordered" evidence="1">
    <location>
        <begin position="111"/>
        <end position="131"/>
    </location>
</feature>
<comment type="caution">
    <text evidence="2">The sequence shown here is derived from an EMBL/GenBank/DDBJ whole genome shotgun (WGS) entry which is preliminary data.</text>
</comment>
<accession>A0AAE0N3I7</accession>
<keyword evidence="3" id="KW-1185">Reference proteome</keyword>
<evidence type="ECO:0000256" key="1">
    <source>
        <dbReference type="SAM" id="MobiDB-lite"/>
    </source>
</evidence>
<protein>
    <submittedName>
        <fullName evidence="2">Uncharacterized protein</fullName>
    </submittedName>
</protein>
<dbReference type="EMBL" id="JAULSN010000006">
    <property type="protein sequence ID" value="KAK3368895.1"/>
    <property type="molecule type" value="Genomic_DNA"/>
</dbReference>